<reference evidence="2" key="1">
    <citation type="submission" date="2014-03" db="EMBL/GenBank/DDBJ databases">
        <title>The sialotranscriptome of Amblyomma triste, Amblyomma parvum and Amblyomma cajennense ticks, uncovered by 454-based RNA-seq.</title>
        <authorList>
            <person name="Garcia G.R."/>
            <person name="Gardinassi L.G."/>
            <person name="Ribeiro J.M."/>
            <person name="Anatriello E."/>
            <person name="Ferreira B.R."/>
            <person name="Moreira H.N."/>
            <person name="Mafra C."/>
            <person name="Olegario M.M."/>
            <person name="Szabo P.J."/>
            <person name="Miranda-Santos I.K."/>
            <person name="Maruyama S.R."/>
        </authorList>
    </citation>
    <scope>NUCLEOTIDE SEQUENCE</scope>
    <source>
        <strain evidence="2">Mato Grasso do Sul</strain>
        <tissue evidence="2">Salivary glands</tissue>
    </source>
</reference>
<feature type="chain" id="PRO_5001521435" evidence="1">
    <location>
        <begin position="22"/>
        <end position="76"/>
    </location>
</feature>
<keyword evidence="1" id="KW-0732">Signal</keyword>
<proteinExistence type="evidence at transcript level"/>
<name>A0A023FZR0_AMBTT</name>
<dbReference type="AlphaFoldDB" id="A0A023FZR0"/>
<sequence>MLTLLWMLLFTHSEFLLFTRAKFTLYMVPTAARAPIARNLKYAMEACATIVTVYLRRATTLSSRFSQALHFLLKVC</sequence>
<feature type="non-terminal residue" evidence="2">
    <location>
        <position position="76"/>
    </location>
</feature>
<dbReference type="EMBL" id="GBBM01008032">
    <property type="protein sequence ID" value="JAC27386.1"/>
    <property type="molecule type" value="mRNA"/>
</dbReference>
<feature type="signal peptide" evidence="1">
    <location>
        <begin position="1"/>
        <end position="21"/>
    </location>
</feature>
<organism evidence="2">
    <name type="scientific">Amblyomma triste</name>
    <name type="common">Neotropical tick</name>
    <dbReference type="NCBI Taxonomy" id="251400"/>
    <lineage>
        <taxon>Eukaryota</taxon>
        <taxon>Metazoa</taxon>
        <taxon>Ecdysozoa</taxon>
        <taxon>Arthropoda</taxon>
        <taxon>Chelicerata</taxon>
        <taxon>Arachnida</taxon>
        <taxon>Acari</taxon>
        <taxon>Parasitiformes</taxon>
        <taxon>Ixodida</taxon>
        <taxon>Ixodoidea</taxon>
        <taxon>Ixodidae</taxon>
        <taxon>Amblyomminae</taxon>
        <taxon>Amblyomma</taxon>
    </lineage>
</organism>
<evidence type="ECO:0000256" key="1">
    <source>
        <dbReference type="SAM" id="SignalP"/>
    </source>
</evidence>
<protein>
    <submittedName>
        <fullName evidence="2">Putative secreted protein</fullName>
    </submittedName>
</protein>
<accession>A0A023FZR0</accession>
<evidence type="ECO:0000313" key="2">
    <source>
        <dbReference type="EMBL" id="JAC27386.1"/>
    </source>
</evidence>